<gene>
    <name evidence="4" type="ORF">K7432_004121</name>
</gene>
<accession>A0ABR2W530</accession>
<evidence type="ECO:0000256" key="2">
    <source>
        <dbReference type="SAM" id="MobiDB-lite"/>
    </source>
</evidence>
<proteinExistence type="predicted"/>
<feature type="compositionally biased region" description="Low complexity" evidence="2">
    <location>
        <begin position="268"/>
        <end position="280"/>
    </location>
</feature>
<evidence type="ECO:0000313" key="4">
    <source>
        <dbReference type="EMBL" id="KAK9720425.1"/>
    </source>
</evidence>
<feature type="compositionally biased region" description="Low complexity" evidence="2">
    <location>
        <begin position="298"/>
        <end position="314"/>
    </location>
</feature>
<feature type="region of interest" description="Disordered" evidence="2">
    <location>
        <begin position="374"/>
        <end position="399"/>
    </location>
</feature>
<dbReference type="Pfam" id="PF02839">
    <property type="entry name" value="CBM_5_12"/>
    <property type="match status" value="2"/>
</dbReference>
<evidence type="ECO:0000313" key="5">
    <source>
        <dbReference type="Proteomes" id="UP001479436"/>
    </source>
</evidence>
<feature type="region of interest" description="Disordered" evidence="2">
    <location>
        <begin position="239"/>
        <end position="332"/>
    </location>
</feature>
<feature type="domain" description="Chitin-binding type-3" evidence="3">
    <location>
        <begin position="403"/>
        <end position="447"/>
    </location>
</feature>
<dbReference type="CDD" id="cd12215">
    <property type="entry name" value="ChiC_BD"/>
    <property type="match status" value="2"/>
</dbReference>
<dbReference type="SUPFAM" id="SSF51055">
    <property type="entry name" value="Carbohydrate binding domain"/>
    <property type="match status" value="2"/>
</dbReference>
<sequence length="450" mass="48420">MSATTSGTSKRSTGLDSSYSLFLQTGSNTTDLSVITMSASRLALQALALMLLTPYAFGHMEMVQPPPRKSKYNPTYTGNPDYDMVSPLNADKWPYPCRGYGQGGVVQSVNAGSSIAVKIGGSATHEGGHCQFAISYDDSTFVVLKDVYDDCLIASLDYNVQIPAEAPSGRATFAWAWINKVGNREYYMNCADIEIKGDANGSISGPKLAVANLPGYPTIPEFSNGGYDGRDIFENRPIVKITNGNGNDGSDGEDSVEPKPDPEPTESIKPTEPTNPIEPTEPTKPVEPTEPTKPVEPTEPSKTTEPSKPTPTTEVGSDGCDTAPAWNSGVSYNNDQKVVYNDRLWQAKWWTHNDKPGDNGPKVWIDLGACTTKPTESINPTTSTSTNEPKPTADGGSGICAGTSEWKSNVAYNGGNKVIYNNQLWEAKWWSQNDKPGNNGANVWISFGSC</sequence>
<dbReference type="EMBL" id="JASJQH010007012">
    <property type="protein sequence ID" value="KAK9720425.1"/>
    <property type="molecule type" value="Genomic_DNA"/>
</dbReference>
<dbReference type="Proteomes" id="UP001479436">
    <property type="component" value="Unassembled WGS sequence"/>
</dbReference>
<organism evidence="4 5">
    <name type="scientific">Basidiobolus ranarum</name>
    <dbReference type="NCBI Taxonomy" id="34480"/>
    <lineage>
        <taxon>Eukaryota</taxon>
        <taxon>Fungi</taxon>
        <taxon>Fungi incertae sedis</taxon>
        <taxon>Zoopagomycota</taxon>
        <taxon>Entomophthoromycotina</taxon>
        <taxon>Basidiobolomycetes</taxon>
        <taxon>Basidiobolales</taxon>
        <taxon>Basidiobolaceae</taxon>
        <taxon>Basidiobolus</taxon>
    </lineage>
</organism>
<feature type="domain" description="Chitin-binding type-3" evidence="3">
    <location>
        <begin position="323"/>
        <end position="367"/>
    </location>
</feature>
<keyword evidence="1" id="KW-0378">Hydrolase</keyword>
<dbReference type="Gene3D" id="2.70.50.70">
    <property type="match status" value="1"/>
</dbReference>
<dbReference type="PANTHER" id="PTHR36182:SF1">
    <property type="entry name" value="PROTEIN, PUTATIVE (AFU_ORTHOLOGUE AFUA_6G10930)-RELATED"/>
    <property type="match status" value="1"/>
</dbReference>
<dbReference type="SMART" id="SM00495">
    <property type="entry name" value="ChtBD3"/>
    <property type="match status" value="2"/>
</dbReference>
<dbReference type="Gene3D" id="2.10.10.20">
    <property type="entry name" value="Carbohydrate-binding module superfamily 5/12"/>
    <property type="match status" value="2"/>
</dbReference>
<protein>
    <recommendedName>
        <fullName evidence="3">Chitin-binding type-3 domain-containing protein</fullName>
    </recommendedName>
</protein>
<reference evidence="4 5" key="1">
    <citation type="submission" date="2023-04" db="EMBL/GenBank/DDBJ databases">
        <title>Genome of Basidiobolus ranarum AG-B5.</title>
        <authorList>
            <person name="Stajich J.E."/>
            <person name="Carter-House D."/>
            <person name="Gryganskyi A."/>
        </authorList>
    </citation>
    <scope>NUCLEOTIDE SEQUENCE [LARGE SCALE GENOMIC DNA]</scope>
    <source>
        <strain evidence="4 5">AG-B5</strain>
    </source>
</reference>
<dbReference type="InterPro" id="IPR036573">
    <property type="entry name" value="CBM_sf_5/12"/>
</dbReference>
<name>A0ABR2W530_9FUNG</name>
<dbReference type="InterPro" id="IPR003610">
    <property type="entry name" value="CBM5/12"/>
</dbReference>
<evidence type="ECO:0000259" key="3">
    <source>
        <dbReference type="SMART" id="SM00495"/>
    </source>
</evidence>
<evidence type="ECO:0000256" key="1">
    <source>
        <dbReference type="ARBA" id="ARBA00022801"/>
    </source>
</evidence>
<comment type="caution">
    <text evidence="4">The sequence shown here is derived from an EMBL/GenBank/DDBJ whole genome shotgun (WGS) entry which is preliminary data.</text>
</comment>
<dbReference type="PANTHER" id="PTHR36182">
    <property type="entry name" value="PROTEIN, PUTATIVE (AFU_ORTHOLOGUE AFUA_6G10930)-RELATED"/>
    <property type="match status" value="1"/>
</dbReference>
<keyword evidence="5" id="KW-1185">Reference proteome</keyword>
<feature type="compositionally biased region" description="Polar residues" evidence="2">
    <location>
        <begin position="374"/>
        <end position="389"/>
    </location>
</feature>